<dbReference type="InParanoid" id="A0A0D2W253"/>
<organism evidence="1 2">
    <name type="scientific">Capsaspora owczarzaki (strain ATCC 30864)</name>
    <dbReference type="NCBI Taxonomy" id="595528"/>
    <lineage>
        <taxon>Eukaryota</taxon>
        <taxon>Filasterea</taxon>
        <taxon>Capsaspora</taxon>
    </lineage>
</organism>
<feature type="non-terminal residue" evidence="1">
    <location>
        <position position="1"/>
    </location>
</feature>
<dbReference type="Proteomes" id="UP000008743">
    <property type="component" value="Unassembled WGS sequence"/>
</dbReference>
<dbReference type="Gene3D" id="2.60.40.1500">
    <property type="entry name" value="Glycosyl hydrolase domain, family 39"/>
    <property type="match status" value="1"/>
</dbReference>
<protein>
    <submittedName>
        <fullName evidence="1">Uncharacterized protein</fullName>
    </submittedName>
</protein>
<evidence type="ECO:0000313" key="2">
    <source>
        <dbReference type="Proteomes" id="UP000008743"/>
    </source>
</evidence>
<accession>A0A0D2W253</accession>
<dbReference type="SUPFAM" id="SSF51011">
    <property type="entry name" value="Glycosyl hydrolase domain"/>
    <property type="match status" value="1"/>
</dbReference>
<dbReference type="OrthoDB" id="15153at2759"/>
<evidence type="ECO:0000313" key="1">
    <source>
        <dbReference type="EMBL" id="KJE98452.1"/>
    </source>
</evidence>
<reference evidence="2" key="1">
    <citation type="submission" date="2011-02" db="EMBL/GenBank/DDBJ databases">
        <title>The Genome Sequence of Capsaspora owczarzaki ATCC 30864.</title>
        <authorList>
            <person name="Russ C."/>
            <person name="Cuomo C."/>
            <person name="Burger G."/>
            <person name="Gray M.W."/>
            <person name="Holland P.W.H."/>
            <person name="King N."/>
            <person name="Lang F.B.F."/>
            <person name="Roger A.J."/>
            <person name="Ruiz-Trillo I."/>
            <person name="Young S.K."/>
            <person name="Zeng Q."/>
            <person name="Gargeya S."/>
            <person name="Alvarado L."/>
            <person name="Berlin A."/>
            <person name="Chapman S.B."/>
            <person name="Chen Z."/>
            <person name="Freedman E."/>
            <person name="Gellesch M."/>
            <person name="Goldberg J."/>
            <person name="Griggs A."/>
            <person name="Gujja S."/>
            <person name="Heilman E."/>
            <person name="Heiman D."/>
            <person name="Howarth C."/>
            <person name="Mehta T."/>
            <person name="Neiman D."/>
            <person name="Pearson M."/>
            <person name="Roberts A."/>
            <person name="Saif S."/>
            <person name="Shea T."/>
            <person name="Shenoy N."/>
            <person name="Sisk P."/>
            <person name="Stolte C."/>
            <person name="Sykes S."/>
            <person name="White J."/>
            <person name="Yandava C."/>
            <person name="Haas B."/>
            <person name="Nusbaum C."/>
            <person name="Birren B."/>
        </authorList>
    </citation>
    <scope>NUCLEOTIDE SEQUENCE</scope>
    <source>
        <strain evidence="2">ATCC 30864</strain>
    </source>
</reference>
<gene>
    <name evidence="1" type="ORF">CAOG_010252</name>
</gene>
<dbReference type="EMBL" id="KE346440">
    <property type="protein sequence ID" value="KJE98452.1"/>
    <property type="molecule type" value="Genomic_DNA"/>
</dbReference>
<keyword evidence="2" id="KW-1185">Reference proteome</keyword>
<name>A0A0D2W253_CAPO3</name>
<dbReference type="AlphaFoldDB" id="A0A0D2W253"/>
<sequence>GSPVNSLYYLIDDTHVNPRAVWEAMGSPTYPTPAQIVALHEASTLHAQQLPYSVVGSDITFTFNLVPYSTVAVFIPLQFY</sequence>
<proteinExistence type="predicted"/>